<dbReference type="Proteomes" id="UP001279012">
    <property type="component" value="Unassembled WGS sequence"/>
</dbReference>
<keyword evidence="2" id="KW-0812">Transmembrane</keyword>
<protein>
    <recommendedName>
        <fullName evidence="5">MFS transporter</fullName>
    </recommendedName>
</protein>
<sequence length="59" mass="6101">YPLAGTLGTAIGLQATGFVLVAIGVIGAGAALLAWRDDAEPKRGTKPRQTKLRNPANRS</sequence>
<feature type="region of interest" description="Disordered" evidence="1">
    <location>
        <begin position="37"/>
        <end position="59"/>
    </location>
</feature>
<feature type="non-terminal residue" evidence="3">
    <location>
        <position position="1"/>
    </location>
</feature>
<evidence type="ECO:0000256" key="1">
    <source>
        <dbReference type="SAM" id="MobiDB-lite"/>
    </source>
</evidence>
<name>A0AAW9EG79_KLEAE</name>
<accession>A0AAW9EG79</accession>
<reference evidence="3" key="1">
    <citation type="submission" date="2023-11" db="EMBL/GenBank/DDBJ databases">
        <title>Detection of rare carbapenemases in Enterobacterales - comparison of two colorimetric and two CIM-based carbapenemase assays.</title>
        <authorList>
            <person name="Schaffarczyk L."/>
            <person name="Noster J."/>
            <person name="Stelzer Y."/>
            <person name="Sattler J."/>
            <person name="Gatermann S."/>
            <person name="Hamprecht A."/>
        </authorList>
    </citation>
    <scope>NUCLEOTIDE SEQUENCE</scope>
    <source>
        <strain evidence="3">CIM-Cont-037</strain>
    </source>
</reference>
<keyword evidence="2" id="KW-0472">Membrane</keyword>
<evidence type="ECO:0000313" key="3">
    <source>
        <dbReference type="EMBL" id="MDX7018889.1"/>
    </source>
</evidence>
<proteinExistence type="predicted"/>
<organism evidence="3 4">
    <name type="scientific">Klebsiella aerogenes</name>
    <name type="common">Enterobacter aerogenes</name>
    <dbReference type="NCBI Taxonomy" id="548"/>
    <lineage>
        <taxon>Bacteria</taxon>
        <taxon>Pseudomonadati</taxon>
        <taxon>Pseudomonadota</taxon>
        <taxon>Gammaproteobacteria</taxon>
        <taxon>Enterobacterales</taxon>
        <taxon>Enterobacteriaceae</taxon>
        <taxon>Klebsiella/Raoultella group</taxon>
        <taxon>Klebsiella</taxon>
    </lineage>
</organism>
<comment type="caution">
    <text evidence="3">The sequence shown here is derived from an EMBL/GenBank/DDBJ whole genome shotgun (WGS) entry which is preliminary data.</text>
</comment>
<feature type="transmembrane region" description="Helical" evidence="2">
    <location>
        <begin position="12"/>
        <end position="35"/>
    </location>
</feature>
<dbReference type="EMBL" id="JAWZZT010001436">
    <property type="protein sequence ID" value="MDX7018889.1"/>
    <property type="molecule type" value="Genomic_DNA"/>
</dbReference>
<dbReference type="AlphaFoldDB" id="A0AAW9EG79"/>
<gene>
    <name evidence="3" type="ORF">SJ059_31155</name>
</gene>
<evidence type="ECO:0000313" key="4">
    <source>
        <dbReference type="Proteomes" id="UP001279012"/>
    </source>
</evidence>
<keyword evidence="2" id="KW-1133">Transmembrane helix</keyword>
<evidence type="ECO:0008006" key="5">
    <source>
        <dbReference type="Google" id="ProtNLM"/>
    </source>
</evidence>
<evidence type="ECO:0000256" key="2">
    <source>
        <dbReference type="SAM" id="Phobius"/>
    </source>
</evidence>